<evidence type="ECO:0000256" key="3">
    <source>
        <dbReference type="ARBA" id="ARBA00022989"/>
    </source>
</evidence>
<keyword evidence="2 5" id="KW-0812">Transmembrane</keyword>
<evidence type="ECO:0000313" key="8">
    <source>
        <dbReference type="Proteomes" id="UP000683310"/>
    </source>
</evidence>
<evidence type="ECO:0000256" key="2">
    <source>
        <dbReference type="ARBA" id="ARBA00022692"/>
    </source>
</evidence>
<gene>
    <name evidence="7" type="ORF">KHQ06_27640</name>
</gene>
<dbReference type="CDD" id="cd17370">
    <property type="entry name" value="MFS_MJ1317_like"/>
    <property type="match status" value="1"/>
</dbReference>
<keyword evidence="3 5" id="KW-1133">Transmembrane helix</keyword>
<evidence type="ECO:0000256" key="4">
    <source>
        <dbReference type="ARBA" id="ARBA00023136"/>
    </source>
</evidence>
<dbReference type="InterPro" id="IPR036259">
    <property type="entry name" value="MFS_trans_sf"/>
</dbReference>
<feature type="domain" description="Major facilitator superfamily (MFS) profile" evidence="6">
    <location>
        <begin position="28"/>
        <end position="407"/>
    </location>
</feature>
<protein>
    <submittedName>
        <fullName evidence="7">MFS transporter</fullName>
    </submittedName>
</protein>
<keyword evidence="8" id="KW-1185">Reference proteome</keyword>
<sequence length="407" mass="42109">MRSQPLGTDTESPARRRWAGPDWFTPNVRTLCGVSLLQDAASEMLYPILPLFLTVTLGAPVAVVGIVEGVAEAIASAVKIAAGRLGDNVSRRPLVAAGYGLAALGKLVLATATAWPTVLAARGVDRVGKGIRSAPRDALLMVGADPTHKGRIFGVHRAADTLGAVVGPALGLALYELLDHAIRPLLWIAVAPAALSALLVFAVRETPTRTKRSAAAAADRHSALSRLPARLRALIAVLAVFGLVNFPDTLLLLRAHDLGLSTAAVIAAYICYNLSYAALAYPAGALSDRVPRHRVFAAGLVCFAIGYLGLGLISSPGWVFVVLPVYGGFAAATDGVGKAWISQLAPPDRQSSAQGLYQGLSGGSILVAGLWAGLAWHTGPHPLPLLISGATALVLAVGLAVFGGRLR</sequence>
<dbReference type="Pfam" id="PF07690">
    <property type="entry name" value="MFS_1"/>
    <property type="match status" value="2"/>
</dbReference>
<comment type="subcellular location">
    <subcellularLocation>
        <location evidence="1">Cell membrane</location>
        <topology evidence="1">Multi-pass membrane protein</topology>
    </subcellularLocation>
</comment>
<dbReference type="PROSITE" id="PS50850">
    <property type="entry name" value="MFS"/>
    <property type="match status" value="1"/>
</dbReference>
<evidence type="ECO:0000256" key="1">
    <source>
        <dbReference type="ARBA" id="ARBA00004651"/>
    </source>
</evidence>
<dbReference type="EMBL" id="CP074371">
    <property type="protein sequence ID" value="QVI20016.1"/>
    <property type="molecule type" value="Genomic_DNA"/>
</dbReference>
<keyword evidence="4 5" id="KW-0472">Membrane</keyword>
<evidence type="ECO:0000259" key="6">
    <source>
        <dbReference type="PROSITE" id="PS50850"/>
    </source>
</evidence>
<evidence type="ECO:0000256" key="5">
    <source>
        <dbReference type="SAM" id="Phobius"/>
    </source>
</evidence>
<dbReference type="PANTHER" id="PTHR23518:SF2">
    <property type="entry name" value="MAJOR FACILITATOR SUPERFAMILY TRANSPORTER"/>
    <property type="match status" value="1"/>
</dbReference>
<accession>A0ABX8CJ85</accession>
<dbReference type="InterPro" id="IPR011701">
    <property type="entry name" value="MFS"/>
</dbReference>
<feature type="transmembrane region" description="Helical" evidence="5">
    <location>
        <begin position="295"/>
        <end position="312"/>
    </location>
</feature>
<feature type="transmembrane region" description="Helical" evidence="5">
    <location>
        <begin position="44"/>
        <end position="67"/>
    </location>
</feature>
<evidence type="ECO:0000313" key="7">
    <source>
        <dbReference type="EMBL" id="QVI20016.1"/>
    </source>
</evidence>
<proteinExistence type="predicted"/>
<feature type="transmembrane region" description="Helical" evidence="5">
    <location>
        <begin position="184"/>
        <end position="203"/>
    </location>
</feature>
<reference evidence="7 8" key="1">
    <citation type="submission" date="2021-04" db="EMBL/GenBank/DDBJ databases">
        <title>Nocardia tengchongensis.</title>
        <authorList>
            <person name="Zhuang k."/>
            <person name="Ran Y."/>
            <person name="Li W."/>
        </authorList>
    </citation>
    <scope>NUCLEOTIDE SEQUENCE [LARGE SCALE GENOMIC DNA]</scope>
    <source>
        <strain evidence="7 8">CFH S0057</strain>
    </source>
</reference>
<dbReference type="SUPFAM" id="SSF103473">
    <property type="entry name" value="MFS general substrate transporter"/>
    <property type="match status" value="1"/>
</dbReference>
<feature type="transmembrane region" description="Helical" evidence="5">
    <location>
        <begin position="383"/>
        <end position="402"/>
    </location>
</feature>
<feature type="transmembrane region" description="Helical" evidence="5">
    <location>
        <begin position="229"/>
        <end position="246"/>
    </location>
</feature>
<organism evidence="7 8">
    <name type="scientific">Nocardia tengchongensis</name>
    <dbReference type="NCBI Taxonomy" id="2055889"/>
    <lineage>
        <taxon>Bacteria</taxon>
        <taxon>Bacillati</taxon>
        <taxon>Actinomycetota</taxon>
        <taxon>Actinomycetes</taxon>
        <taxon>Mycobacteriales</taxon>
        <taxon>Nocardiaceae</taxon>
        <taxon>Nocardia</taxon>
    </lineage>
</organism>
<dbReference type="Proteomes" id="UP000683310">
    <property type="component" value="Chromosome"/>
</dbReference>
<dbReference type="InterPro" id="IPR020846">
    <property type="entry name" value="MFS_dom"/>
</dbReference>
<feature type="transmembrane region" description="Helical" evidence="5">
    <location>
        <begin position="258"/>
        <end position="283"/>
    </location>
</feature>
<dbReference type="PANTHER" id="PTHR23518">
    <property type="entry name" value="C-METHYLTRANSFERASE"/>
    <property type="match status" value="1"/>
</dbReference>
<name>A0ABX8CJ85_9NOCA</name>
<dbReference type="Gene3D" id="1.20.1250.20">
    <property type="entry name" value="MFS general substrate transporter like domains"/>
    <property type="match status" value="2"/>
</dbReference>